<dbReference type="OrthoDB" id="9790889at2"/>
<reference evidence="8 9" key="1">
    <citation type="submission" date="2019-03" db="EMBL/GenBank/DDBJ databases">
        <title>Ramlibacter sp. 18x22-1, whole genome shotgun sequence.</title>
        <authorList>
            <person name="Zhang X."/>
            <person name="Feng G."/>
            <person name="Zhu H."/>
        </authorList>
    </citation>
    <scope>NUCLEOTIDE SEQUENCE [LARGE SCALE GENOMIC DNA]</scope>
    <source>
        <strain evidence="8 9">18x22-1</strain>
    </source>
</reference>
<feature type="domain" description="Extradiol ring-cleavage dioxygenase class III enzyme subunit B" evidence="7">
    <location>
        <begin position="24"/>
        <end position="229"/>
    </location>
</feature>
<dbReference type="InterPro" id="IPR014436">
    <property type="entry name" value="Extradiol_dOase_DODA"/>
</dbReference>
<dbReference type="NCBIfam" id="NF007914">
    <property type="entry name" value="PRK10628.1"/>
    <property type="match status" value="1"/>
</dbReference>
<dbReference type="CDD" id="cd07363">
    <property type="entry name" value="45_DOPA_Dioxygenase"/>
    <property type="match status" value="1"/>
</dbReference>
<evidence type="ECO:0000256" key="6">
    <source>
        <dbReference type="SAM" id="MobiDB-lite"/>
    </source>
</evidence>
<protein>
    <submittedName>
        <fullName evidence="8">4,5-DOPA dioxygenase extradiol</fullName>
        <ecNumber evidence="8">1.13.11.29</ecNumber>
    </submittedName>
</protein>
<dbReference type="PANTHER" id="PTHR30096">
    <property type="entry name" value="4,5-DOPA DIOXYGENASE EXTRADIOL-LIKE PROTEIN"/>
    <property type="match status" value="1"/>
</dbReference>
<sequence>MPAAFIGHGSPMNTLEDNRYTSAWRELGRTLPRPRAILCISAHWFIHGSAVTAMPQPRVIHDFYGFPRELFEFDYPAPGAPEIAREIAEVVRPAYVGLDEDSWGLDHGTWSVLAHVFPKADIPVLQLSLNGGEGSQYHFDLGARLAPLRERGILIVGSGNVVHNLRRMDRSLRDRAYDWGERFDAEVRRIMTTDPSQLPSVERHPDYPMAAPSPEHFLPLLYLAGLAHAAGERPVPFVEGGTMGGITMTGYLLGGAKPASPSSGEAAGVPAGVPAEQTNL</sequence>
<keyword evidence="4" id="KW-0862">Zinc</keyword>
<comment type="cofactor">
    <cofactor evidence="1">
        <name>Zn(2+)</name>
        <dbReference type="ChEBI" id="CHEBI:29105"/>
    </cofactor>
</comment>
<feature type="region of interest" description="Disordered" evidence="6">
    <location>
        <begin position="257"/>
        <end position="280"/>
    </location>
</feature>
<dbReference type="GO" id="GO:0050297">
    <property type="term" value="F:stizolobate synthase activity"/>
    <property type="evidence" value="ECO:0007669"/>
    <property type="project" value="UniProtKB-EC"/>
</dbReference>
<evidence type="ECO:0000256" key="2">
    <source>
        <dbReference type="ARBA" id="ARBA00007581"/>
    </source>
</evidence>
<dbReference type="EMBL" id="SMLK01000001">
    <property type="protein sequence ID" value="TFZ08992.1"/>
    <property type="molecule type" value="Genomic_DNA"/>
</dbReference>
<dbReference type="PANTHER" id="PTHR30096:SF0">
    <property type="entry name" value="4,5-DOPA DIOXYGENASE EXTRADIOL-LIKE PROTEIN"/>
    <property type="match status" value="1"/>
</dbReference>
<evidence type="ECO:0000256" key="5">
    <source>
        <dbReference type="ARBA" id="ARBA00023002"/>
    </source>
</evidence>
<comment type="caution">
    <text evidence="8">The sequence shown here is derived from an EMBL/GenBank/DDBJ whole genome shotgun (WGS) entry which is preliminary data.</text>
</comment>
<dbReference type="Gene3D" id="3.40.830.10">
    <property type="entry name" value="LigB-like"/>
    <property type="match status" value="1"/>
</dbReference>
<proteinExistence type="inferred from homology"/>
<keyword evidence="9" id="KW-1185">Reference proteome</keyword>
<gene>
    <name evidence="8" type="primary">ygiD</name>
    <name evidence="8" type="ORF">EZ216_00800</name>
</gene>
<organism evidence="8 9">
    <name type="scientific">Ramlibacter humi</name>
    <dbReference type="NCBI Taxonomy" id="2530451"/>
    <lineage>
        <taxon>Bacteria</taxon>
        <taxon>Pseudomonadati</taxon>
        <taxon>Pseudomonadota</taxon>
        <taxon>Betaproteobacteria</taxon>
        <taxon>Burkholderiales</taxon>
        <taxon>Comamonadaceae</taxon>
        <taxon>Ramlibacter</taxon>
    </lineage>
</organism>
<dbReference type="Pfam" id="PF02900">
    <property type="entry name" value="LigB"/>
    <property type="match status" value="1"/>
</dbReference>
<name>A0A4Z0CDC9_9BURK</name>
<dbReference type="SUPFAM" id="SSF53213">
    <property type="entry name" value="LigB-like"/>
    <property type="match status" value="1"/>
</dbReference>
<dbReference type="InterPro" id="IPR004183">
    <property type="entry name" value="Xdiol_dOase_suB"/>
</dbReference>
<evidence type="ECO:0000313" key="8">
    <source>
        <dbReference type="EMBL" id="TFZ08992.1"/>
    </source>
</evidence>
<dbReference type="GO" id="GO:0008270">
    <property type="term" value="F:zinc ion binding"/>
    <property type="evidence" value="ECO:0007669"/>
    <property type="project" value="InterPro"/>
</dbReference>
<keyword evidence="5 8" id="KW-0560">Oxidoreductase</keyword>
<dbReference type="EC" id="1.13.11.29" evidence="8"/>
<keyword evidence="8" id="KW-0223">Dioxygenase</keyword>
<comment type="similarity">
    <text evidence="2">Belongs to the DODA-type extradiol aromatic ring-opening dioxygenase family.</text>
</comment>
<dbReference type="GO" id="GO:0008198">
    <property type="term" value="F:ferrous iron binding"/>
    <property type="evidence" value="ECO:0007669"/>
    <property type="project" value="InterPro"/>
</dbReference>
<evidence type="ECO:0000256" key="3">
    <source>
        <dbReference type="ARBA" id="ARBA00022723"/>
    </source>
</evidence>
<accession>A0A4Z0CDC9</accession>
<evidence type="ECO:0000313" key="9">
    <source>
        <dbReference type="Proteomes" id="UP000297839"/>
    </source>
</evidence>
<evidence type="ECO:0000256" key="4">
    <source>
        <dbReference type="ARBA" id="ARBA00022833"/>
    </source>
</evidence>
<keyword evidence="3" id="KW-0479">Metal-binding</keyword>
<dbReference type="AlphaFoldDB" id="A0A4Z0CDC9"/>
<evidence type="ECO:0000256" key="1">
    <source>
        <dbReference type="ARBA" id="ARBA00001947"/>
    </source>
</evidence>
<evidence type="ECO:0000259" key="7">
    <source>
        <dbReference type="Pfam" id="PF02900"/>
    </source>
</evidence>
<dbReference type="PIRSF" id="PIRSF006157">
    <property type="entry name" value="Doxgns_DODA"/>
    <property type="match status" value="1"/>
</dbReference>
<dbReference type="Proteomes" id="UP000297839">
    <property type="component" value="Unassembled WGS sequence"/>
</dbReference>